<dbReference type="AlphaFoldDB" id="X2L894"/>
<dbReference type="InterPro" id="IPR004864">
    <property type="entry name" value="LEA_2"/>
</dbReference>
<name>X2L894_9BACT</name>
<feature type="domain" description="Late embryogenesis abundant protein LEA-2 subgroup" evidence="2">
    <location>
        <begin position="54"/>
        <end position="146"/>
    </location>
</feature>
<evidence type="ECO:0000259" key="2">
    <source>
        <dbReference type="Pfam" id="PF03168"/>
    </source>
</evidence>
<proteinExistence type="predicted"/>
<feature type="region of interest" description="Disordered" evidence="1">
    <location>
        <begin position="178"/>
        <end position="203"/>
    </location>
</feature>
<dbReference type="Gene3D" id="2.60.40.1820">
    <property type="match status" value="1"/>
</dbReference>
<evidence type="ECO:0000256" key="1">
    <source>
        <dbReference type="SAM" id="MobiDB-lite"/>
    </source>
</evidence>
<dbReference type="Pfam" id="PF03168">
    <property type="entry name" value="LEA_2"/>
    <property type="match status" value="1"/>
</dbReference>
<dbReference type="SUPFAM" id="SSF117070">
    <property type="entry name" value="LEA14-like"/>
    <property type="match status" value="1"/>
</dbReference>
<sequence length="203" mass="21990">MSTMPKRGLLGVCAAAAIVACTPLGVWVYDDPGLEVSRVRVDHDANSDPVVLGLAVWNPNDYDVSTSRLELELKLDDVPVGRFSRDSVVAVPTAGLADLALPLTVKGAARQRIRALSAGNHRFAVQGRATFSTPFGPRKVRFAHEGDLAFRGANEVRIHTTIASDSLATRGRRGIYVPRLPGVRPAPDQRPEPVMREPRAEPR</sequence>
<feature type="compositionally biased region" description="Basic and acidic residues" evidence="1">
    <location>
        <begin position="187"/>
        <end position="203"/>
    </location>
</feature>
<organism evidence="3">
    <name type="scientific">uncultured bacterium lac160</name>
    <dbReference type="NCBI Taxonomy" id="1447241"/>
    <lineage>
        <taxon>Bacteria</taxon>
        <taxon>environmental samples</taxon>
    </lineage>
</organism>
<evidence type="ECO:0000313" key="3">
    <source>
        <dbReference type="EMBL" id="AHN97954.1"/>
    </source>
</evidence>
<accession>X2L894</accession>
<protein>
    <recommendedName>
        <fullName evidence="2">Late embryogenesis abundant protein LEA-2 subgroup domain-containing protein</fullName>
    </recommendedName>
</protein>
<dbReference type="PROSITE" id="PS51257">
    <property type="entry name" value="PROKAR_LIPOPROTEIN"/>
    <property type="match status" value="1"/>
</dbReference>
<reference evidence="3" key="1">
    <citation type="submission" date="2013-10" db="EMBL/GenBank/DDBJ databases">
        <title>Functional metagenomics reveals novel beta-galactosidases not predictable from gene sequences.</title>
        <authorList>
            <person name="Cheng J."/>
            <person name="Engel K."/>
            <person name="Romantsov T."/>
            <person name="Neufeld J.D."/>
            <person name="Rose D.R."/>
            <person name="Charles T.C."/>
        </authorList>
    </citation>
    <scope>NUCLEOTIDE SEQUENCE</scope>
</reference>
<dbReference type="EMBL" id="KF796606">
    <property type="protein sequence ID" value="AHN97954.1"/>
    <property type="molecule type" value="Genomic_DNA"/>
</dbReference>